<proteinExistence type="predicted"/>
<comment type="caution">
    <text evidence="1">The sequence shown here is derived from an EMBL/GenBank/DDBJ whole genome shotgun (WGS) entry which is preliminary data.</text>
</comment>
<sequence>MRQRKSDPNGRQPPNGVTKQLVLAVRVGDVGGQVRICHRKMGKHAAPLQAGQRGCLAHLRKGGVHVVANRKPNAAHAGIQFDVHIDRHVCRQRRL</sequence>
<reference evidence="1" key="1">
    <citation type="submission" date="2019-08" db="EMBL/GenBank/DDBJ databases">
        <authorList>
            <person name="Kucharzyk K."/>
            <person name="Murdoch R.W."/>
            <person name="Higgins S."/>
            <person name="Loffler F."/>
        </authorList>
    </citation>
    <scope>NUCLEOTIDE SEQUENCE</scope>
</reference>
<protein>
    <submittedName>
        <fullName evidence="1">Uncharacterized protein</fullName>
    </submittedName>
</protein>
<dbReference type="EMBL" id="VSSQ01024771">
    <property type="protein sequence ID" value="MPM72482.1"/>
    <property type="molecule type" value="Genomic_DNA"/>
</dbReference>
<name>A0A645C4B1_9ZZZZ</name>
<gene>
    <name evidence="1" type="ORF">SDC9_119458</name>
</gene>
<organism evidence="1">
    <name type="scientific">bioreactor metagenome</name>
    <dbReference type="NCBI Taxonomy" id="1076179"/>
    <lineage>
        <taxon>unclassified sequences</taxon>
        <taxon>metagenomes</taxon>
        <taxon>ecological metagenomes</taxon>
    </lineage>
</organism>
<dbReference type="AlphaFoldDB" id="A0A645C4B1"/>
<evidence type="ECO:0000313" key="1">
    <source>
        <dbReference type="EMBL" id="MPM72482.1"/>
    </source>
</evidence>
<accession>A0A645C4B1</accession>